<dbReference type="NCBIfam" id="NF003627">
    <property type="entry name" value="PRK05265.1-5"/>
    <property type="match status" value="1"/>
</dbReference>
<evidence type="ECO:0000256" key="1">
    <source>
        <dbReference type="ARBA" id="ARBA00010875"/>
    </source>
</evidence>
<feature type="binding site" evidence="10">
    <location>
        <position position="104"/>
    </location>
    <ligand>
        <name>Zn(2+)</name>
        <dbReference type="ChEBI" id="CHEBI:29105"/>
        <note>catalytic</note>
    </ligand>
</feature>
<evidence type="ECO:0000256" key="11">
    <source>
        <dbReference type="HAMAP-Rule" id="MF_00279"/>
    </source>
</evidence>
<gene>
    <name evidence="10" type="primary">ybeY</name>
    <name evidence="11" type="synonym">pdxJ</name>
    <name evidence="12" type="ORF">G4V39_10210</name>
</gene>
<evidence type="ECO:0000256" key="10">
    <source>
        <dbReference type="HAMAP-Rule" id="MF_00009"/>
    </source>
</evidence>
<dbReference type="SUPFAM" id="SSF63892">
    <property type="entry name" value="Pyridoxine 5'-phosphate synthase"/>
    <property type="match status" value="1"/>
</dbReference>
<keyword evidence="7 10" id="KW-0378">Hydrolase</keyword>
<feature type="active site" description="Proton acceptor" evidence="11">
    <location>
        <position position="199"/>
    </location>
</feature>
<dbReference type="KEGG" id="tav:G4V39_10210"/>
<comment type="subcellular location">
    <subcellularLocation>
        <location evidence="10">Cytoplasm</location>
    </subcellularLocation>
</comment>
<dbReference type="AlphaFoldDB" id="A0A6G7PYZ2"/>
<dbReference type="NCBIfam" id="TIGR00559">
    <property type="entry name" value="pdxJ"/>
    <property type="match status" value="1"/>
</dbReference>
<dbReference type="EC" id="2.6.99.2" evidence="11"/>
<dbReference type="Gene3D" id="3.20.20.70">
    <property type="entry name" value="Aldolase class I"/>
    <property type="match status" value="1"/>
</dbReference>
<dbReference type="PANTHER" id="PTHR30456:SF0">
    <property type="entry name" value="PYRIDOXINE 5'-PHOSPHATE SYNTHASE"/>
    <property type="match status" value="1"/>
</dbReference>
<sequence>MAVIVHNRWGRGVPVRKLQALLERALGILELPPETELALVLTTDEDITRLNREYLGRDRPTNVLSFPQGGEILGDIIVSVDTAKREARKLSCPLLERLLHLAIHGLLHLLGYDHELGEKEARRMAHAEGQLLKALVGRDFGLLKNIYEIFPERRLDVAKLAVNVDHVATVREARKVDYPDPVQAATLAILGGAHGIVVHLRGDRRHIQDRDVRLLRQIVTSRLILEMAATEEMISFAEEVRPDQVTLVPERRQEVTTEGGLNLKGRVKKIAPVVSRLKEAGIEVSIFIDPDPAQIRQAAKVGADIVEIHTGHYAEARGREAVAEELARVEEAAKQARDLGLMVHAGHGLHYDNISSVAAIAEIEEFSIGHAIVSRAIFVGFKEAVAEMRALIEKAALFRQR</sequence>
<dbReference type="GO" id="GO:0008615">
    <property type="term" value="P:pyridoxine biosynthetic process"/>
    <property type="evidence" value="ECO:0007669"/>
    <property type="project" value="UniProtKB-UniRule"/>
</dbReference>
<comment type="function">
    <text evidence="11">Catalyzes the complicated ring closure reaction between the two acyclic compounds 1-deoxy-D-xylulose-5-phosphate (DXP) and 3-amino-2-oxopropyl phosphate (1-amino-acetone-3-phosphate or AAP) to form pyridoxine 5'-phosphate (PNP) and inorganic phosphate.</text>
</comment>
<dbReference type="GO" id="GO:0008270">
    <property type="term" value="F:zinc ion binding"/>
    <property type="evidence" value="ECO:0007669"/>
    <property type="project" value="UniProtKB-UniRule"/>
</dbReference>
<evidence type="ECO:0000256" key="8">
    <source>
        <dbReference type="ARBA" id="ARBA00022833"/>
    </source>
</evidence>
<feature type="binding site" evidence="11">
    <location>
        <position position="174"/>
    </location>
    <ligand>
        <name>3-amino-2-oxopropyl phosphate</name>
        <dbReference type="ChEBI" id="CHEBI:57279"/>
    </ligand>
</feature>
<dbReference type="InterPro" id="IPR023091">
    <property type="entry name" value="MetalPrtase_cat_dom_sf_prd"/>
</dbReference>
<feature type="binding site" evidence="11">
    <location>
        <begin position="369"/>
        <end position="370"/>
    </location>
    <ligand>
        <name>3-amino-2-oxopropyl phosphate</name>
        <dbReference type="ChEBI" id="CHEBI:57279"/>
    </ligand>
</feature>
<dbReference type="Pfam" id="PF02130">
    <property type="entry name" value="YbeY"/>
    <property type="match status" value="1"/>
</dbReference>
<feature type="binding site" evidence="11">
    <location>
        <position position="163"/>
    </location>
    <ligand>
        <name>3-amino-2-oxopropyl phosphate</name>
        <dbReference type="ChEBI" id="CHEBI:57279"/>
    </ligand>
</feature>
<evidence type="ECO:0000256" key="3">
    <source>
        <dbReference type="ARBA" id="ARBA00022679"/>
    </source>
</evidence>
<feature type="binding site" evidence="11">
    <location>
        <begin position="165"/>
        <end position="166"/>
    </location>
    <ligand>
        <name>1-deoxy-D-xylulose 5-phosphate</name>
        <dbReference type="ChEBI" id="CHEBI:57792"/>
    </ligand>
</feature>
<dbReference type="SUPFAM" id="SSF55486">
    <property type="entry name" value="Metalloproteases ('zincins'), catalytic domain"/>
    <property type="match status" value="1"/>
</dbReference>
<dbReference type="Pfam" id="PF03740">
    <property type="entry name" value="PdxJ"/>
    <property type="match status" value="1"/>
</dbReference>
<evidence type="ECO:0000256" key="2">
    <source>
        <dbReference type="ARBA" id="ARBA00022490"/>
    </source>
</evidence>
<dbReference type="CDD" id="cd00003">
    <property type="entry name" value="PNPsynthase"/>
    <property type="match status" value="1"/>
</dbReference>
<dbReference type="PANTHER" id="PTHR30456">
    <property type="entry name" value="PYRIDOXINE 5'-PHOSPHATE SYNTHASE"/>
    <property type="match status" value="1"/>
</dbReference>
<dbReference type="InterPro" id="IPR013785">
    <property type="entry name" value="Aldolase_TIM"/>
</dbReference>
<comment type="cofactor">
    <cofactor evidence="10">
        <name>Zn(2+)</name>
        <dbReference type="ChEBI" id="CHEBI:29105"/>
    </cofactor>
    <text evidence="10">Binds 1 zinc ion.</text>
</comment>
<comment type="similarity">
    <text evidence="1 10">Belongs to the endoribonuclease YbeY family.</text>
</comment>
<comment type="similarity">
    <text evidence="11">Belongs to the PNP synthase family.</text>
</comment>
<dbReference type="EMBL" id="CP048877">
    <property type="protein sequence ID" value="QIJ72623.1"/>
    <property type="molecule type" value="Genomic_DNA"/>
</dbReference>
<feature type="binding site" evidence="11">
    <location>
        <position position="348"/>
    </location>
    <ligand>
        <name>3-amino-2-oxopropyl phosphate</name>
        <dbReference type="ChEBI" id="CHEBI:57279"/>
    </ligand>
</feature>
<dbReference type="EC" id="3.1.-.-" evidence="10"/>
<organism evidence="12 13">
    <name type="scientific">Thermosulfuriphilus ammonigenes</name>
    <dbReference type="NCBI Taxonomy" id="1936021"/>
    <lineage>
        <taxon>Bacteria</taxon>
        <taxon>Pseudomonadati</taxon>
        <taxon>Thermodesulfobacteriota</taxon>
        <taxon>Thermodesulfobacteria</taxon>
        <taxon>Thermodesulfobacteriales</taxon>
        <taxon>Thermodesulfobacteriaceae</taxon>
        <taxon>Thermosulfuriphilus</taxon>
    </lineage>
</organism>
<keyword evidence="10" id="KW-0698">rRNA processing</keyword>
<keyword evidence="3 11" id="KW-0808">Transferase</keyword>
<dbReference type="HAMAP" id="MF_00279">
    <property type="entry name" value="PdxJ"/>
    <property type="match status" value="1"/>
</dbReference>
<feature type="binding site" evidence="10">
    <location>
        <position position="114"/>
    </location>
    <ligand>
        <name>Zn(2+)</name>
        <dbReference type="ChEBI" id="CHEBI:29105"/>
        <note>catalytic</note>
    </ligand>
</feature>
<dbReference type="RefSeq" id="WP_166032839.1">
    <property type="nucleotide sequence ID" value="NZ_CP048877.1"/>
</dbReference>
<evidence type="ECO:0000256" key="9">
    <source>
        <dbReference type="ARBA" id="ARBA00023096"/>
    </source>
</evidence>
<keyword evidence="13" id="KW-1185">Reference proteome</keyword>
<feature type="binding site" evidence="11">
    <location>
        <position position="201"/>
    </location>
    <ligand>
        <name>1-deoxy-D-xylulose 5-phosphate</name>
        <dbReference type="ChEBI" id="CHEBI:57792"/>
    </ligand>
</feature>
<evidence type="ECO:0000256" key="7">
    <source>
        <dbReference type="ARBA" id="ARBA00022801"/>
    </source>
</evidence>
<feature type="site" description="Transition state stabilizer" evidence="11">
    <location>
        <position position="307"/>
    </location>
</feature>
<dbReference type="Proteomes" id="UP000502179">
    <property type="component" value="Chromosome"/>
</dbReference>
<dbReference type="NCBIfam" id="TIGR00043">
    <property type="entry name" value="rRNA maturation RNase YbeY"/>
    <property type="match status" value="1"/>
</dbReference>
<feature type="binding site" evidence="11">
    <location>
        <position position="206"/>
    </location>
    <ligand>
        <name>1-deoxy-D-xylulose 5-phosphate</name>
        <dbReference type="ChEBI" id="CHEBI:57792"/>
    </ligand>
</feature>
<reference evidence="12 13" key="1">
    <citation type="submission" date="2020-02" db="EMBL/GenBank/DDBJ databases">
        <title>Genome analysis of Thermosulfuriphilus ammonigenes ST65T, an anaerobic thermophilic chemolithoautotrophic bacterium isolated from a deep-sea hydrothermal vent.</title>
        <authorList>
            <person name="Slobodkina G."/>
            <person name="Allioux M."/>
            <person name="Merkel A."/>
            <person name="Alain K."/>
            <person name="Jebbar M."/>
            <person name="Slobodkin A."/>
        </authorList>
    </citation>
    <scope>NUCLEOTIDE SEQUENCE [LARGE SCALE GENOMIC DNA]</scope>
    <source>
        <strain evidence="12 13">ST65</strain>
    </source>
</reference>
<accession>A0A6G7PYZ2</accession>
<keyword evidence="8 10" id="KW-0862">Zinc</keyword>
<feature type="active site" description="Proton acceptor" evidence="11">
    <location>
        <position position="226"/>
    </location>
</feature>
<keyword evidence="9 11" id="KW-0664">Pyridoxine biosynthesis</keyword>
<evidence type="ECO:0000256" key="6">
    <source>
        <dbReference type="ARBA" id="ARBA00022759"/>
    </source>
</evidence>
<evidence type="ECO:0000256" key="5">
    <source>
        <dbReference type="ARBA" id="ARBA00022723"/>
    </source>
</evidence>
<feature type="active site" description="Proton donor" evidence="11">
    <location>
        <position position="347"/>
    </location>
</feature>
<evidence type="ECO:0000313" key="12">
    <source>
        <dbReference type="EMBL" id="QIJ72623.1"/>
    </source>
</evidence>
<keyword evidence="4 10" id="KW-0540">Nuclease</keyword>
<evidence type="ECO:0000313" key="13">
    <source>
        <dbReference type="Proteomes" id="UP000502179"/>
    </source>
</evidence>
<dbReference type="GO" id="GO:0006364">
    <property type="term" value="P:rRNA processing"/>
    <property type="evidence" value="ECO:0007669"/>
    <property type="project" value="UniProtKB-UniRule"/>
</dbReference>
<feature type="binding site" evidence="10">
    <location>
        <position position="108"/>
    </location>
    <ligand>
        <name>Zn(2+)</name>
        <dbReference type="ChEBI" id="CHEBI:29105"/>
        <note>catalytic</note>
    </ligand>
</feature>
<dbReference type="InterPro" id="IPR020549">
    <property type="entry name" value="YbeY_CS"/>
</dbReference>
<dbReference type="InterPro" id="IPR004569">
    <property type="entry name" value="PyrdxlP_synth_PdxJ"/>
</dbReference>
<comment type="subunit">
    <text evidence="11">Homooctamer; tetramer of dimers.</text>
</comment>
<dbReference type="UniPathway" id="UPA00244">
    <property type="reaction ID" value="UER00313"/>
</dbReference>
<evidence type="ECO:0000256" key="4">
    <source>
        <dbReference type="ARBA" id="ARBA00022722"/>
    </source>
</evidence>
<dbReference type="NCBIfam" id="NF003625">
    <property type="entry name" value="PRK05265.1-3"/>
    <property type="match status" value="1"/>
</dbReference>
<dbReference type="PROSITE" id="PS01306">
    <property type="entry name" value="UPF0054"/>
    <property type="match status" value="1"/>
</dbReference>
<dbReference type="GO" id="GO:0004222">
    <property type="term" value="F:metalloendopeptidase activity"/>
    <property type="evidence" value="ECO:0007669"/>
    <property type="project" value="InterPro"/>
</dbReference>
<keyword evidence="5 10" id="KW-0479">Metal-binding</keyword>
<keyword evidence="10" id="KW-0690">Ribosome biogenesis</keyword>
<keyword evidence="2 10" id="KW-0963">Cytoplasm</keyword>
<protein>
    <recommendedName>
        <fullName evidence="10 11">Multifunctional fusion protein</fullName>
    </recommendedName>
    <domain>
        <recommendedName>
            <fullName evidence="11">Pyridoxine 5'-phosphate synthase</fullName>
            <shortName evidence="11">PNP synthase</shortName>
            <ecNumber evidence="11">2.6.99.2</ecNumber>
        </recommendedName>
    </domain>
    <domain>
        <recommendedName>
            <fullName evidence="10">Endoribonuclease YbeY</fullName>
            <ecNumber evidence="10">3.1.-.-</ecNumber>
        </recommendedName>
    </domain>
</protein>
<dbReference type="GO" id="GO:0004521">
    <property type="term" value="F:RNA endonuclease activity"/>
    <property type="evidence" value="ECO:0007669"/>
    <property type="project" value="UniProtKB-UniRule"/>
</dbReference>
<proteinExistence type="inferred from homology"/>
<dbReference type="GO" id="GO:0005829">
    <property type="term" value="C:cytosol"/>
    <property type="evidence" value="ECO:0007669"/>
    <property type="project" value="TreeGrafter"/>
</dbReference>
<dbReference type="HAMAP" id="MF_00009">
    <property type="entry name" value="Endoribonucl_YbeY"/>
    <property type="match status" value="1"/>
</dbReference>
<name>A0A6G7PYZ2_9BACT</name>
<keyword evidence="6 10" id="KW-0255">Endonuclease</keyword>
<feature type="binding site" evidence="11">
    <location>
        <position position="256"/>
    </location>
    <ligand>
        <name>1-deoxy-D-xylulose 5-phosphate</name>
        <dbReference type="ChEBI" id="CHEBI:57792"/>
    </ligand>
</feature>
<dbReference type="GO" id="GO:0033856">
    <property type="term" value="F:pyridoxine 5'-phosphate synthase activity"/>
    <property type="evidence" value="ECO:0007669"/>
    <property type="project" value="UniProtKB-UniRule"/>
</dbReference>
<dbReference type="InterPro" id="IPR036130">
    <property type="entry name" value="Pyridoxine-5'_phos_synth"/>
</dbReference>
<comment type="pathway">
    <text evidence="11">Cofactor biosynthesis; pyridoxine 5'-phosphate biosynthesis; pyridoxine 5'-phosphate from D-erythrose 4-phosphate: step 5/5.</text>
</comment>
<comment type="catalytic activity">
    <reaction evidence="11">
        <text>3-amino-2-oxopropyl phosphate + 1-deoxy-D-xylulose 5-phosphate = pyridoxine 5'-phosphate + phosphate + 2 H2O + H(+)</text>
        <dbReference type="Rhea" id="RHEA:15265"/>
        <dbReference type="ChEBI" id="CHEBI:15377"/>
        <dbReference type="ChEBI" id="CHEBI:15378"/>
        <dbReference type="ChEBI" id="CHEBI:43474"/>
        <dbReference type="ChEBI" id="CHEBI:57279"/>
        <dbReference type="ChEBI" id="CHEBI:57792"/>
        <dbReference type="ChEBI" id="CHEBI:58589"/>
        <dbReference type="EC" id="2.6.99.2"/>
    </reaction>
</comment>
<dbReference type="InterPro" id="IPR002036">
    <property type="entry name" value="YbeY"/>
</dbReference>
<comment type="function">
    <text evidence="10">Single strand-specific metallo-endoribonuclease involved in late-stage 70S ribosome quality control and in maturation of the 3' terminus of the 16S rRNA.</text>
</comment>
<dbReference type="Gene3D" id="3.40.390.30">
    <property type="entry name" value="Metalloproteases ('zincins'), catalytic domain"/>
    <property type="match status" value="1"/>
</dbReference>